<protein>
    <recommendedName>
        <fullName evidence="4">SPOR domain-containing protein</fullName>
    </recommendedName>
</protein>
<name>A0ABW0BUN5_9BACT</name>
<sequence>MKKLWVIGISLLVLGCKSTVMVSSDGPTSFSGYQENLVASLPEYPEFKSPVDKPKPETLSSSQAVDGQLRELQKRIYDKNKSEPYFSGFTVLVYSGIDRNAAFKSRDDLTLYFPEITPEMQYQQPRYLVKIGQYTYKVEAQKAFSRIKAQFPTARIIQDRFLRKEYVPPVTTDQNAQGQN</sequence>
<dbReference type="EMBL" id="JBHSKS010000004">
    <property type="protein sequence ID" value="MFC5191588.1"/>
    <property type="molecule type" value="Genomic_DNA"/>
</dbReference>
<evidence type="ECO:0000313" key="3">
    <source>
        <dbReference type="Proteomes" id="UP001596163"/>
    </source>
</evidence>
<accession>A0ABW0BUN5</accession>
<keyword evidence="3" id="KW-1185">Reference proteome</keyword>
<evidence type="ECO:0000313" key="2">
    <source>
        <dbReference type="EMBL" id="MFC5191588.1"/>
    </source>
</evidence>
<gene>
    <name evidence="2" type="ORF">ACFPIK_07400</name>
</gene>
<feature type="signal peptide" evidence="1">
    <location>
        <begin position="1"/>
        <end position="22"/>
    </location>
</feature>
<keyword evidence="1" id="KW-0732">Signal</keyword>
<comment type="caution">
    <text evidence="2">The sequence shown here is derived from an EMBL/GenBank/DDBJ whole genome shotgun (WGS) entry which is preliminary data.</text>
</comment>
<feature type="chain" id="PRO_5046163843" description="SPOR domain-containing protein" evidence="1">
    <location>
        <begin position="23"/>
        <end position="180"/>
    </location>
</feature>
<organism evidence="2 3">
    <name type="scientific">Algoriphagus aquatilis</name>
    <dbReference type="NCBI Taxonomy" id="490186"/>
    <lineage>
        <taxon>Bacteria</taxon>
        <taxon>Pseudomonadati</taxon>
        <taxon>Bacteroidota</taxon>
        <taxon>Cytophagia</taxon>
        <taxon>Cytophagales</taxon>
        <taxon>Cyclobacteriaceae</taxon>
        <taxon>Algoriphagus</taxon>
    </lineage>
</organism>
<evidence type="ECO:0000256" key="1">
    <source>
        <dbReference type="SAM" id="SignalP"/>
    </source>
</evidence>
<dbReference type="PROSITE" id="PS51257">
    <property type="entry name" value="PROKAR_LIPOPROTEIN"/>
    <property type="match status" value="1"/>
</dbReference>
<dbReference type="Proteomes" id="UP001596163">
    <property type="component" value="Unassembled WGS sequence"/>
</dbReference>
<reference evidence="3" key="1">
    <citation type="journal article" date="2019" name="Int. J. Syst. Evol. Microbiol.">
        <title>The Global Catalogue of Microorganisms (GCM) 10K type strain sequencing project: providing services to taxonomists for standard genome sequencing and annotation.</title>
        <authorList>
            <consortium name="The Broad Institute Genomics Platform"/>
            <consortium name="The Broad Institute Genome Sequencing Center for Infectious Disease"/>
            <person name="Wu L."/>
            <person name="Ma J."/>
        </authorList>
    </citation>
    <scope>NUCLEOTIDE SEQUENCE [LARGE SCALE GENOMIC DNA]</scope>
    <source>
        <strain evidence="3">CGMCC 1.7030</strain>
    </source>
</reference>
<evidence type="ECO:0008006" key="4">
    <source>
        <dbReference type="Google" id="ProtNLM"/>
    </source>
</evidence>
<proteinExistence type="predicted"/>
<dbReference type="RefSeq" id="WP_377913771.1">
    <property type="nucleotide sequence ID" value="NZ_JBHSKS010000004.1"/>
</dbReference>